<evidence type="ECO:0000313" key="11">
    <source>
        <dbReference type="EMBL" id="GAA4694105.1"/>
    </source>
</evidence>
<dbReference type="PIRSF" id="PIRSF006060">
    <property type="entry name" value="AA_transporter"/>
    <property type="match status" value="1"/>
</dbReference>
<feature type="transmembrane region" description="Helical" evidence="9">
    <location>
        <begin position="125"/>
        <end position="143"/>
    </location>
</feature>
<feature type="transmembrane region" description="Helical" evidence="9">
    <location>
        <begin position="405"/>
        <end position="423"/>
    </location>
</feature>
<dbReference type="Proteomes" id="UP001501446">
    <property type="component" value="Unassembled WGS sequence"/>
</dbReference>
<feature type="transmembrane region" description="Helical" evidence="9">
    <location>
        <begin position="283"/>
        <end position="300"/>
    </location>
</feature>
<dbReference type="PANTHER" id="PTHR43495:SF2">
    <property type="entry name" value="D-SERINE_D-ALANINE_GLYCINE TRANSPORTER"/>
    <property type="match status" value="1"/>
</dbReference>
<feature type="transmembrane region" description="Helical" evidence="9">
    <location>
        <begin position="199"/>
        <end position="224"/>
    </location>
</feature>
<evidence type="ECO:0000256" key="7">
    <source>
        <dbReference type="ARBA" id="ARBA00023136"/>
    </source>
</evidence>
<reference evidence="12" key="1">
    <citation type="journal article" date="2019" name="Int. J. Syst. Evol. Microbiol.">
        <title>The Global Catalogue of Microorganisms (GCM) 10K type strain sequencing project: providing services to taxonomists for standard genome sequencing and annotation.</title>
        <authorList>
            <consortium name="The Broad Institute Genomics Platform"/>
            <consortium name="The Broad Institute Genome Sequencing Center for Infectious Disease"/>
            <person name="Wu L."/>
            <person name="Ma J."/>
        </authorList>
    </citation>
    <scope>NUCLEOTIDE SEQUENCE [LARGE SCALE GENOMIC DNA]</scope>
    <source>
        <strain evidence="12">JCM 18958</strain>
    </source>
</reference>
<keyword evidence="7 9" id="KW-0472">Membrane</keyword>
<accession>A0ABP8WTW6</accession>
<comment type="caution">
    <text evidence="11">The sequence shown here is derived from an EMBL/GenBank/DDBJ whole genome shotgun (WGS) entry which is preliminary data.</text>
</comment>
<keyword evidence="2" id="KW-0813">Transport</keyword>
<keyword evidence="3" id="KW-1003">Cell membrane</keyword>
<sequence length="481" mass="51120">MSEFPAALKRGLTVRHVRFMALGSAIGTGLFYGSASAIQAAGPAVLFAYMIGGAVVFLVMRALGEMAVLHPVTGSFGQYAGRYLGPLAGFITGWTFVFEMAIVALADVTAFGIYMQFWFPDTPQWIWVLAIVLLITGLNLLNVKVFGELEFWLTLVKVTAIILMIVGGFAILVFGFSVPSSTPPGLHNLVDHGGLFPNGLTGLLLSFSVVMFAFGGIETIGITAGEAKIPSKTIPAAINTVPVRILLFYVLTLFVLMCLFPWNEVTGEISPFVQIFDSLGVPFAAHILNAVIITAAISAINSDIFGSGRMVYGLAQQGHAPRAFTHVGRTGVPTLTVVLMAGVLVIGVILNAVIPENVFLIIASLATFATVWVWIMILLSHAGMSRERARAGAPRSSYPLPGGRVSTYLALAFMAFVIVLLAFTPDTRIALIVGLAWLVIMTGVFFTFVKGKGRQRTILPDDDAALTGDPTGDGSSASAVQ</sequence>
<evidence type="ECO:0000256" key="8">
    <source>
        <dbReference type="SAM" id="MobiDB-lite"/>
    </source>
</evidence>
<name>A0ABP8WTW6_9MICC</name>
<evidence type="ECO:0000259" key="10">
    <source>
        <dbReference type="Pfam" id="PF00324"/>
    </source>
</evidence>
<feature type="transmembrane region" description="Helical" evidence="9">
    <location>
        <begin position="155"/>
        <end position="179"/>
    </location>
</feature>
<keyword evidence="6 9" id="KW-1133">Transmembrane helix</keyword>
<dbReference type="InterPro" id="IPR004840">
    <property type="entry name" value="Amino_acid_permease_CS"/>
</dbReference>
<dbReference type="InterPro" id="IPR004841">
    <property type="entry name" value="AA-permease/SLC12A_dom"/>
</dbReference>
<organism evidence="11 12">
    <name type="scientific">Kocuria gwangalliensis</name>
    <dbReference type="NCBI Taxonomy" id="501592"/>
    <lineage>
        <taxon>Bacteria</taxon>
        <taxon>Bacillati</taxon>
        <taxon>Actinomycetota</taxon>
        <taxon>Actinomycetes</taxon>
        <taxon>Micrococcales</taxon>
        <taxon>Micrococcaceae</taxon>
        <taxon>Kocuria</taxon>
    </lineage>
</organism>
<feature type="transmembrane region" description="Helical" evidence="9">
    <location>
        <begin position="83"/>
        <end position="105"/>
    </location>
</feature>
<feature type="region of interest" description="Disordered" evidence="8">
    <location>
        <begin position="461"/>
        <end position="481"/>
    </location>
</feature>
<feature type="domain" description="Amino acid permease/ SLC12A" evidence="10">
    <location>
        <begin position="16"/>
        <end position="444"/>
    </location>
</feature>
<evidence type="ECO:0000256" key="6">
    <source>
        <dbReference type="ARBA" id="ARBA00022989"/>
    </source>
</evidence>
<evidence type="ECO:0000256" key="3">
    <source>
        <dbReference type="ARBA" id="ARBA00022475"/>
    </source>
</evidence>
<keyword evidence="12" id="KW-1185">Reference proteome</keyword>
<keyword evidence="4 9" id="KW-0812">Transmembrane</keyword>
<feature type="transmembrane region" description="Helical" evidence="9">
    <location>
        <begin position="19"/>
        <end position="38"/>
    </location>
</feature>
<comment type="subcellular location">
    <subcellularLocation>
        <location evidence="1">Cell membrane</location>
        <topology evidence="1">Multi-pass membrane protein</topology>
    </subcellularLocation>
</comment>
<feature type="transmembrane region" description="Helical" evidence="9">
    <location>
        <begin position="44"/>
        <end position="63"/>
    </location>
</feature>
<feature type="transmembrane region" description="Helical" evidence="9">
    <location>
        <begin position="245"/>
        <end position="263"/>
    </location>
</feature>
<evidence type="ECO:0000256" key="9">
    <source>
        <dbReference type="SAM" id="Phobius"/>
    </source>
</evidence>
<feature type="transmembrane region" description="Helical" evidence="9">
    <location>
        <begin position="332"/>
        <end position="354"/>
    </location>
</feature>
<evidence type="ECO:0000313" key="12">
    <source>
        <dbReference type="Proteomes" id="UP001501446"/>
    </source>
</evidence>
<dbReference type="PROSITE" id="PS00218">
    <property type="entry name" value="AMINO_ACID_PERMEASE_1"/>
    <property type="match status" value="1"/>
</dbReference>
<evidence type="ECO:0000256" key="2">
    <source>
        <dbReference type="ARBA" id="ARBA00022448"/>
    </source>
</evidence>
<dbReference type="Gene3D" id="1.20.1740.10">
    <property type="entry name" value="Amino acid/polyamine transporter I"/>
    <property type="match status" value="1"/>
</dbReference>
<dbReference type="EMBL" id="BAABLN010000009">
    <property type="protein sequence ID" value="GAA4694105.1"/>
    <property type="molecule type" value="Genomic_DNA"/>
</dbReference>
<feature type="transmembrane region" description="Helical" evidence="9">
    <location>
        <begin position="429"/>
        <end position="449"/>
    </location>
</feature>
<feature type="transmembrane region" description="Helical" evidence="9">
    <location>
        <begin position="360"/>
        <end position="384"/>
    </location>
</feature>
<keyword evidence="5" id="KW-0029">Amino-acid transport</keyword>
<evidence type="ECO:0000256" key="4">
    <source>
        <dbReference type="ARBA" id="ARBA00022692"/>
    </source>
</evidence>
<dbReference type="Pfam" id="PF00324">
    <property type="entry name" value="AA_permease"/>
    <property type="match status" value="1"/>
</dbReference>
<gene>
    <name evidence="11" type="ORF">GCM10025781_09520</name>
</gene>
<protein>
    <submittedName>
        <fullName evidence="11">Amino acid permease</fullName>
    </submittedName>
</protein>
<dbReference type="PANTHER" id="PTHR43495">
    <property type="entry name" value="GABA PERMEASE"/>
    <property type="match status" value="1"/>
</dbReference>
<evidence type="ECO:0000256" key="5">
    <source>
        <dbReference type="ARBA" id="ARBA00022970"/>
    </source>
</evidence>
<evidence type="ECO:0000256" key="1">
    <source>
        <dbReference type="ARBA" id="ARBA00004651"/>
    </source>
</evidence>
<proteinExistence type="predicted"/>